<dbReference type="Proteomes" id="UP001165580">
    <property type="component" value="Unassembled WGS sequence"/>
</dbReference>
<evidence type="ECO:0000256" key="3">
    <source>
        <dbReference type="SAM" id="Phobius"/>
    </source>
</evidence>
<evidence type="ECO:0000313" key="4">
    <source>
        <dbReference type="EMBL" id="MCS5713503.1"/>
    </source>
</evidence>
<keyword evidence="3" id="KW-0472">Membrane</keyword>
<dbReference type="RefSeq" id="WP_259485033.1">
    <property type="nucleotide sequence ID" value="NZ_JANTEZ010000001.1"/>
</dbReference>
<dbReference type="Pfam" id="PF14362">
    <property type="entry name" value="DUF4407"/>
    <property type="match status" value="1"/>
</dbReference>
<feature type="region of interest" description="Disordered" evidence="2">
    <location>
        <begin position="610"/>
        <end position="646"/>
    </location>
</feature>
<evidence type="ECO:0000256" key="2">
    <source>
        <dbReference type="SAM" id="MobiDB-lite"/>
    </source>
</evidence>
<keyword evidence="1" id="KW-0175">Coiled coil</keyword>
<proteinExistence type="predicted"/>
<name>A0ABT2GBC7_9MICO</name>
<feature type="transmembrane region" description="Helical" evidence="3">
    <location>
        <begin position="65"/>
        <end position="86"/>
    </location>
</feature>
<evidence type="ECO:0000256" key="1">
    <source>
        <dbReference type="SAM" id="Coils"/>
    </source>
</evidence>
<sequence>MARRFNSNPVSNFMSWLGGARLDVLQDAPGDRARFVAMGGVILSTAFLSAVSAAFALVMAVGAPIVVAVIVGVFWGLIILNLDRLLIVGMAKQKGVWRNLALAMPRVALALIIGTVISTPLTLQIFQAEINSEIQVMQAEDKSAFEERMANDPRFAAIPSLQESIAANQAIVDKGLQTDLSSDPNYAAAVAATAAAQAAYDSAQAAYLAEIDGSGGTGVRGDGPVTASKQAALDAAEARLQAAQDAQAAAETAATSNLGASAQSRLDAATSQLAADKATLATAQDQRTAEQNAYDDAVDNSAGLLSRLEALFRLGEANPLLNVAHIMIALLFICIELLPVIVKTLANLGGPTAYDRLVDVREDGEVSGGSVWAAKRAEAIEVEAGVQVSVAADRAERQVEFGRRVNQAVLEQQEAVISRALEVWGRYAGERAEARMGEWERSLELSEGSAGGSGAGAAGAVGGAGAAAGALGAGAGAGGGAADGAAGASARAAGVRPGAEVAGATAGEGRAERSPVADARRNGAWWRGLSGRDSAAKAEVTREAEARDLAFDDAAELEAMFGETGATERIPADRTDTAWFDATRSAGRDATERFDTARLDADRAKTERIESYAGRVSGRDDAETKPLPQNSDRAAYLRRAGLPEEF</sequence>
<accession>A0ABT2GBC7</accession>
<feature type="coiled-coil region" evidence="1">
    <location>
        <begin position="226"/>
        <end position="286"/>
    </location>
</feature>
<comment type="caution">
    <text evidence="4">The sequence shown here is derived from an EMBL/GenBank/DDBJ whole genome shotgun (WGS) entry which is preliminary data.</text>
</comment>
<gene>
    <name evidence="4" type="ORF">NVV95_02925</name>
</gene>
<keyword evidence="5" id="KW-1185">Reference proteome</keyword>
<evidence type="ECO:0000313" key="5">
    <source>
        <dbReference type="Proteomes" id="UP001165580"/>
    </source>
</evidence>
<protein>
    <submittedName>
        <fullName evidence="4">DUF4407 domain-containing protein</fullName>
    </submittedName>
</protein>
<reference evidence="4" key="1">
    <citation type="submission" date="2022-08" db="EMBL/GenBank/DDBJ databases">
        <authorList>
            <person name="Deng Y."/>
            <person name="Han X.-F."/>
            <person name="Zhang Y.-Q."/>
        </authorList>
    </citation>
    <scope>NUCLEOTIDE SEQUENCE</scope>
    <source>
        <strain evidence="4">CPCC 205716</strain>
    </source>
</reference>
<feature type="transmembrane region" description="Helical" evidence="3">
    <location>
        <begin position="35"/>
        <end position="59"/>
    </location>
</feature>
<dbReference type="Gene3D" id="1.20.1600.10">
    <property type="entry name" value="Outer membrane efflux proteins (OEP)"/>
    <property type="match status" value="1"/>
</dbReference>
<dbReference type="SUPFAM" id="SSF56954">
    <property type="entry name" value="Outer membrane efflux proteins (OEP)"/>
    <property type="match status" value="1"/>
</dbReference>
<dbReference type="EMBL" id="JANTEZ010000001">
    <property type="protein sequence ID" value="MCS5713503.1"/>
    <property type="molecule type" value="Genomic_DNA"/>
</dbReference>
<dbReference type="InterPro" id="IPR025519">
    <property type="entry name" value="DUF4407"/>
</dbReference>
<keyword evidence="3" id="KW-0812">Transmembrane</keyword>
<organism evidence="4 5">
    <name type="scientific">Herbiconiux gentiana</name>
    <dbReference type="NCBI Taxonomy" id="2970912"/>
    <lineage>
        <taxon>Bacteria</taxon>
        <taxon>Bacillati</taxon>
        <taxon>Actinomycetota</taxon>
        <taxon>Actinomycetes</taxon>
        <taxon>Micrococcales</taxon>
        <taxon>Microbacteriaceae</taxon>
        <taxon>Herbiconiux</taxon>
    </lineage>
</organism>
<keyword evidence="3" id="KW-1133">Transmembrane helix</keyword>